<evidence type="ECO:0000313" key="2">
    <source>
        <dbReference type="EMBL" id="KAJ8495171.1"/>
    </source>
</evidence>
<protein>
    <recommendedName>
        <fullName evidence="4">Pyridoxamine 5'-phosphate oxidase putative domain-containing protein</fullName>
    </recommendedName>
</protein>
<dbReference type="PANTHER" id="PTHR39336:SF3">
    <property type="entry name" value="PYRIDOXAMINE PHOSPHATE OXIDASE"/>
    <property type="match status" value="1"/>
</dbReference>
<evidence type="ECO:0008006" key="4">
    <source>
        <dbReference type="Google" id="ProtNLM"/>
    </source>
</evidence>
<comment type="caution">
    <text evidence="2">The sequence shown here is derived from an EMBL/GenBank/DDBJ whole genome shotgun (WGS) entry which is preliminary data.</text>
</comment>
<sequence length="315" mass="34239">MVKFYDHIPPDLIKWLLKQEMFCVATAPLSPDGHVNLSPKGLKGSFHIISPNRVWYQDITGSGVETISHLRENGRITLMFNAFEGAPRICRLWGIGTVHEFGTPEYETFIPPEIRRPGSRAAIVIDVHKVSTSCGYSVPYYEFKGHRQALLAYYDKRERKDREDPNLHADKGLRAYWIDENLQSIDGLPGLAVAHKSGLTPDCRDEMRDANTPEDVNALSEEQRGSGKTANGHGNGNGVVKANGNGNGVVKANGNGVANGHGKTANGHGSLPANGSGVLALVKHAPPRQRVQDFLLAFALGLAAAAIYVQVMSVL</sequence>
<reference evidence="2" key="1">
    <citation type="submission" date="2022-11" db="EMBL/GenBank/DDBJ databases">
        <title>Genome Sequence of Cubamyces cubensis.</title>
        <authorList>
            <person name="Buettner E."/>
        </authorList>
    </citation>
    <scope>NUCLEOTIDE SEQUENCE</scope>
    <source>
        <strain evidence="2">MPL-01</strain>
    </source>
</reference>
<dbReference type="Gene3D" id="2.30.110.10">
    <property type="entry name" value="Electron Transport, Fmn-binding Protein, Chain A"/>
    <property type="match status" value="1"/>
</dbReference>
<dbReference type="AlphaFoldDB" id="A0AAD7U1S2"/>
<feature type="region of interest" description="Disordered" evidence="1">
    <location>
        <begin position="217"/>
        <end position="271"/>
    </location>
</feature>
<evidence type="ECO:0000256" key="1">
    <source>
        <dbReference type="SAM" id="MobiDB-lite"/>
    </source>
</evidence>
<dbReference type="InterPro" id="IPR012349">
    <property type="entry name" value="Split_barrel_FMN-bd"/>
</dbReference>
<dbReference type="EMBL" id="JAPEVG010000027">
    <property type="protein sequence ID" value="KAJ8495171.1"/>
    <property type="molecule type" value="Genomic_DNA"/>
</dbReference>
<organism evidence="2 3">
    <name type="scientific">Trametes cubensis</name>
    <dbReference type="NCBI Taxonomy" id="1111947"/>
    <lineage>
        <taxon>Eukaryota</taxon>
        <taxon>Fungi</taxon>
        <taxon>Dikarya</taxon>
        <taxon>Basidiomycota</taxon>
        <taxon>Agaricomycotina</taxon>
        <taxon>Agaricomycetes</taxon>
        <taxon>Polyporales</taxon>
        <taxon>Polyporaceae</taxon>
        <taxon>Trametes</taxon>
    </lineage>
</organism>
<dbReference type="Proteomes" id="UP001215151">
    <property type="component" value="Unassembled WGS sequence"/>
</dbReference>
<evidence type="ECO:0000313" key="3">
    <source>
        <dbReference type="Proteomes" id="UP001215151"/>
    </source>
</evidence>
<dbReference type="SUPFAM" id="SSF50475">
    <property type="entry name" value="FMN-binding split barrel"/>
    <property type="match status" value="1"/>
</dbReference>
<proteinExistence type="predicted"/>
<gene>
    <name evidence="2" type="ORF">ONZ51_g1855</name>
</gene>
<dbReference type="PANTHER" id="PTHR39336">
    <property type="entry name" value="PYRIDOXAMINE PHOSPHATE OXIDASE FAMILY PROTEIN (AFU_ORTHOLOGUE AFUA_6G11440)"/>
    <property type="match status" value="1"/>
</dbReference>
<name>A0AAD7U1S2_9APHY</name>
<keyword evidence="3" id="KW-1185">Reference proteome</keyword>
<accession>A0AAD7U1S2</accession>
<feature type="compositionally biased region" description="Low complexity" evidence="1">
    <location>
        <begin position="238"/>
        <end position="262"/>
    </location>
</feature>